<dbReference type="STRING" id="933084.A0A067PCM3"/>
<organism evidence="3 4">
    <name type="scientific">Jaapia argillacea MUCL 33604</name>
    <dbReference type="NCBI Taxonomy" id="933084"/>
    <lineage>
        <taxon>Eukaryota</taxon>
        <taxon>Fungi</taxon>
        <taxon>Dikarya</taxon>
        <taxon>Basidiomycota</taxon>
        <taxon>Agaricomycotina</taxon>
        <taxon>Agaricomycetes</taxon>
        <taxon>Agaricomycetidae</taxon>
        <taxon>Jaapiales</taxon>
        <taxon>Jaapiaceae</taxon>
        <taxon>Jaapia</taxon>
    </lineage>
</organism>
<dbReference type="HOGENOM" id="CLU_1057929_0_0_1"/>
<proteinExistence type="predicted"/>
<feature type="region of interest" description="Disordered" evidence="1">
    <location>
        <begin position="171"/>
        <end position="209"/>
    </location>
</feature>
<protein>
    <recommendedName>
        <fullName evidence="2">Creatinase N-terminal domain-containing protein</fullName>
    </recommendedName>
</protein>
<evidence type="ECO:0000313" key="4">
    <source>
        <dbReference type="Proteomes" id="UP000027265"/>
    </source>
</evidence>
<dbReference type="InterPro" id="IPR029149">
    <property type="entry name" value="Creatin/AminoP/Spt16_N"/>
</dbReference>
<dbReference type="InterPro" id="IPR000587">
    <property type="entry name" value="Creatinase_N"/>
</dbReference>
<dbReference type="EMBL" id="KL197747">
    <property type="protein sequence ID" value="KDQ51580.1"/>
    <property type="molecule type" value="Genomic_DNA"/>
</dbReference>
<dbReference type="Pfam" id="PF01321">
    <property type="entry name" value="Creatinase_N"/>
    <property type="match status" value="1"/>
</dbReference>
<gene>
    <name evidence="3" type="ORF">JAAARDRAFT_505123</name>
</gene>
<evidence type="ECO:0000256" key="1">
    <source>
        <dbReference type="SAM" id="MobiDB-lite"/>
    </source>
</evidence>
<sequence length="263" mass="28703">MKHVRHHGRLTVLRRAMEEEPMSFDYYIIPIQSVSCSTGSREGFESLSGYTGKCGIGIVSQTAAYILVQPHEQGVVEAQVLSHDWRFILLEPSEDWLQWLSGQVDNAFVGIDGHSISYATGERLKLLLADKNSFLRVSSQNLLDAIREKPNGGSTPLQERISTNTVTIRAAAGPDDLGSGDRDNSDVGLVPSQVGTESEDEETDDRSNDVNLITPVLGCILKDPRGEVAIAHDEDLTSFRKAESPDGWTPQISVTNGVVSTPL</sequence>
<evidence type="ECO:0000313" key="3">
    <source>
        <dbReference type="EMBL" id="KDQ51580.1"/>
    </source>
</evidence>
<dbReference type="Proteomes" id="UP000027265">
    <property type="component" value="Unassembled WGS sequence"/>
</dbReference>
<dbReference type="AlphaFoldDB" id="A0A067PCM3"/>
<evidence type="ECO:0000259" key="2">
    <source>
        <dbReference type="Pfam" id="PF01321"/>
    </source>
</evidence>
<reference evidence="4" key="1">
    <citation type="journal article" date="2014" name="Proc. Natl. Acad. Sci. U.S.A.">
        <title>Extensive sampling of basidiomycete genomes demonstrates inadequacy of the white-rot/brown-rot paradigm for wood decay fungi.</title>
        <authorList>
            <person name="Riley R."/>
            <person name="Salamov A.A."/>
            <person name="Brown D.W."/>
            <person name="Nagy L.G."/>
            <person name="Floudas D."/>
            <person name="Held B.W."/>
            <person name="Levasseur A."/>
            <person name="Lombard V."/>
            <person name="Morin E."/>
            <person name="Otillar R."/>
            <person name="Lindquist E.A."/>
            <person name="Sun H."/>
            <person name="LaButti K.M."/>
            <person name="Schmutz J."/>
            <person name="Jabbour D."/>
            <person name="Luo H."/>
            <person name="Baker S.E."/>
            <person name="Pisabarro A.G."/>
            <person name="Walton J.D."/>
            <person name="Blanchette R.A."/>
            <person name="Henrissat B."/>
            <person name="Martin F."/>
            <person name="Cullen D."/>
            <person name="Hibbett D.S."/>
            <person name="Grigoriev I.V."/>
        </authorList>
    </citation>
    <scope>NUCLEOTIDE SEQUENCE [LARGE SCALE GENOMIC DNA]</scope>
    <source>
        <strain evidence="4">MUCL 33604</strain>
    </source>
</reference>
<name>A0A067PCM3_9AGAM</name>
<accession>A0A067PCM3</accession>
<keyword evidence="4" id="KW-1185">Reference proteome</keyword>
<feature type="domain" description="Creatinase N-terminal" evidence="2">
    <location>
        <begin position="44"/>
        <end position="147"/>
    </location>
</feature>
<dbReference type="Gene3D" id="3.40.350.10">
    <property type="entry name" value="Creatinase/prolidase N-terminal domain"/>
    <property type="match status" value="1"/>
</dbReference>
<dbReference type="InParanoid" id="A0A067PCM3"/>